<feature type="region of interest" description="Disordered" evidence="1">
    <location>
        <begin position="1"/>
        <end position="26"/>
    </location>
</feature>
<evidence type="ECO:0000256" key="1">
    <source>
        <dbReference type="SAM" id="MobiDB-lite"/>
    </source>
</evidence>
<feature type="compositionally biased region" description="Basic and acidic residues" evidence="1">
    <location>
        <begin position="321"/>
        <end position="344"/>
    </location>
</feature>
<evidence type="ECO:0008006" key="4">
    <source>
        <dbReference type="Google" id="ProtNLM"/>
    </source>
</evidence>
<keyword evidence="3" id="KW-1185">Reference proteome</keyword>
<organism evidence="2 3">
    <name type="scientific">Usitatibacter rugosus</name>
    <dbReference type="NCBI Taxonomy" id="2732067"/>
    <lineage>
        <taxon>Bacteria</taxon>
        <taxon>Pseudomonadati</taxon>
        <taxon>Pseudomonadota</taxon>
        <taxon>Betaproteobacteria</taxon>
        <taxon>Nitrosomonadales</taxon>
        <taxon>Usitatibacteraceae</taxon>
        <taxon>Usitatibacter</taxon>
    </lineage>
</organism>
<evidence type="ECO:0000313" key="2">
    <source>
        <dbReference type="EMBL" id="QJR10780.1"/>
    </source>
</evidence>
<gene>
    <name evidence="2" type="ORF">DSM104443_01849</name>
</gene>
<reference evidence="2 3" key="1">
    <citation type="submission" date="2020-04" db="EMBL/GenBank/DDBJ databases">
        <title>Usitatibacter rugosus gen. nov., sp. nov. and Usitatibacter palustris sp. nov., novel members of Usitatibacteraceae fam. nov. within the order Nitrosomonadales isolated from soil.</title>
        <authorList>
            <person name="Huber K.J."/>
            <person name="Neumann-Schaal M."/>
            <person name="Geppert A."/>
            <person name="Luckner M."/>
            <person name="Wanner G."/>
            <person name="Overmann J."/>
        </authorList>
    </citation>
    <scope>NUCLEOTIDE SEQUENCE [LARGE SCALE GENOMIC DNA]</scope>
    <source>
        <strain evidence="2 3">0125_3</strain>
    </source>
</reference>
<dbReference type="RefSeq" id="WP_171091578.1">
    <property type="nucleotide sequence ID" value="NZ_CP053069.1"/>
</dbReference>
<dbReference type="EMBL" id="CP053069">
    <property type="protein sequence ID" value="QJR10780.1"/>
    <property type="molecule type" value="Genomic_DNA"/>
</dbReference>
<sequence length="351" mass="39005">MFGFLKGRRKEGPASDPQQVPDAAPAAAGHPGLEPFVYADHMDFNEGLPHVRWPDVHEWIAPLDEAGRNAAWEACNLGWLLHLRDALGEGYHVTRSPAALVMSSMPPADLKSVHGLVGLIAQRIPKVLVGIVEPPDDGREVLVVFDDQDTYYRYASMFDPEGGEYAFSSGRYIGGWASYFMTTRDDPHAVEPVIAHEMTHAFLSHLPLPLWLNEGLAVNTEARLSRPMGRQFTPQEMHAKHQRFWGPDEMQQLWSGTSFRRPDEGNMLSYDLARILVDKMSADWERFAAFALEADWSDGGAAAALKHYGIGLGQVASVLLEREPDPSFEPDPARWEQPAERAPERTAASIG</sequence>
<accession>A0A6M4GTZ6</accession>
<feature type="region of interest" description="Disordered" evidence="1">
    <location>
        <begin position="321"/>
        <end position="351"/>
    </location>
</feature>
<evidence type="ECO:0000313" key="3">
    <source>
        <dbReference type="Proteomes" id="UP000501534"/>
    </source>
</evidence>
<feature type="compositionally biased region" description="Low complexity" evidence="1">
    <location>
        <begin position="14"/>
        <end position="26"/>
    </location>
</feature>
<proteinExistence type="predicted"/>
<dbReference type="Proteomes" id="UP000501534">
    <property type="component" value="Chromosome"/>
</dbReference>
<protein>
    <recommendedName>
        <fullName evidence="4">DUF1570 domain-containing protein</fullName>
    </recommendedName>
</protein>
<name>A0A6M4GTZ6_9PROT</name>
<dbReference type="AlphaFoldDB" id="A0A6M4GTZ6"/>
<dbReference type="KEGG" id="uru:DSM104443_01849"/>